<dbReference type="NCBIfam" id="TIGR02473">
    <property type="entry name" value="flagell_FliJ"/>
    <property type="match status" value="1"/>
</dbReference>
<keyword evidence="12" id="KW-0969">Cilium</keyword>
<evidence type="ECO:0000256" key="1">
    <source>
        <dbReference type="ARBA" id="ARBA00004413"/>
    </source>
</evidence>
<sequence length="147" mass="17927">MGYTFRFQKILELKENEKEQRLSEYNRSVQDFETAAEKLYDSMKKKEVLEENTKKQLTSGMAVQEIRHYQQFVTNLDHAIEHYQKLVIVSRNKMQEKQEVLMESNSEVRKFEKMKERHIEMNKEMEKQNDTRSMDDLSIRSFMYREI</sequence>
<dbReference type="Gene3D" id="1.10.287.1700">
    <property type="match status" value="1"/>
</dbReference>
<keyword evidence="10" id="KW-1006">Bacterial flagellum protein export</keyword>
<evidence type="ECO:0000313" key="12">
    <source>
        <dbReference type="EMBL" id="MBS2968985.1"/>
    </source>
</evidence>
<evidence type="ECO:0000256" key="3">
    <source>
        <dbReference type="ARBA" id="ARBA00020392"/>
    </source>
</evidence>
<keyword evidence="12" id="KW-0966">Cell projection</keyword>
<dbReference type="InterPro" id="IPR053716">
    <property type="entry name" value="Flag_assembly_chemotaxis_eff"/>
</dbReference>
<keyword evidence="6" id="KW-0145">Chemotaxis</keyword>
<proteinExistence type="inferred from homology"/>
<dbReference type="Pfam" id="PF02050">
    <property type="entry name" value="FliJ"/>
    <property type="match status" value="1"/>
</dbReference>
<keyword evidence="8" id="KW-0653">Protein transport</keyword>
<keyword evidence="12" id="KW-0282">Flagellum</keyword>
<organism evidence="12 13">
    <name type="scientific">Metabacillus flavus</name>
    <dbReference type="NCBI Taxonomy" id="2823519"/>
    <lineage>
        <taxon>Bacteria</taxon>
        <taxon>Bacillati</taxon>
        <taxon>Bacillota</taxon>
        <taxon>Bacilli</taxon>
        <taxon>Bacillales</taxon>
        <taxon>Bacillaceae</taxon>
        <taxon>Metabacillus</taxon>
    </lineage>
</organism>
<comment type="similarity">
    <text evidence="2">Belongs to the FliJ family.</text>
</comment>
<evidence type="ECO:0000256" key="11">
    <source>
        <dbReference type="SAM" id="Coils"/>
    </source>
</evidence>
<evidence type="ECO:0000256" key="9">
    <source>
        <dbReference type="ARBA" id="ARBA00023136"/>
    </source>
</evidence>
<protein>
    <recommendedName>
        <fullName evidence="3">Flagellar FliJ protein</fullName>
    </recommendedName>
</protein>
<evidence type="ECO:0000256" key="8">
    <source>
        <dbReference type="ARBA" id="ARBA00022927"/>
    </source>
</evidence>
<dbReference type="RefSeq" id="WP_211558100.1">
    <property type="nucleotide sequence ID" value="NZ_JAGVRK010000001.1"/>
</dbReference>
<evidence type="ECO:0000313" key="13">
    <source>
        <dbReference type="Proteomes" id="UP000682403"/>
    </source>
</evidence>
<comment type="caution">
    <text evidence="12">The sequence shown here is derived from an EMBL/GenBank/DDBJ whole genome shotgun (WGS) entry which is preliminary data.</text>
</comment>
<evidence type="ECO:0000256" key="5">
    <source>
        <dbReference type="ARBA" id="ARBA00022475"/>
    </source>
</evidence>
<evidence type="ECO:0000256" key="6">
    <source>
        <dbReference type="ARBA" id="ARBA00022500"/>
    </source>
</evidence>
<dbReference type="Proteomes" id="UP000682403">
    <property type="component" value="Unassembled WGS sequence"/>
</dbReference>
<accession>A0ABS5LE17</accession>
<evidence type="ECO:0000256" key="7">
    <source>
        <dbReference type="ARBA" id="ARBA00022795"/>
    </source>
</evidence>
<feature type="coiled-coil region" evidence="11">
    <location>
        <begin position="94"/>
        <end position="131"/>
    </location>
</feature>
<gene>
    <name evidence="12" type="primary">fliJ</name>
    <name evidence="12" type="ORF">J9317_09455</name>
</gene>
<reference evidence="12 13" key="1">
    <citation type="submission" date="2021-04" db="EMBL/GenBank/DDBJ databases">
        <title>Metabacillus sp. strain KIGAM252 whole genome sequence.</title>
        <authorList>
            <person name="Seo M.-J."/>
            <person name="Cho E.-S."/>
            <person name="Hwang C.Y."/>
            <person name="Yoon D.J."/>
        </authorList>
    </citation>
    <scope>NUCLEOTIDE SEQUENCE [LARGE SCALE GENOMIC DNA]</scope>
    <source>
        <strain evidence="12 13">KIGAM252</strain>
    </source>
</reference>
<keyword evidence="9" id="KW-0472">Membrane</keyword>
<evidence type="ECO:0000256" key="2">
    <source>
        <dbReference type="ARBA" id="ARBA00010004"/>
    </source>
</evidence>
<keyword evidence="5" id="KW-1003">Cell membrane</keyword>
<evidence type="ECO:0000256" key="4">
    <source>
        <dbReference type="ARBA" id="ARBA00022448"/>
    </source>
</evidence>
<dbReference type="InterPro" id="IPR012823">
    <property type="entry name" value="Flagell_FliJ"/>
</dbReference>
<comment type="subcellular location">
    <subcellularLocation>
        <location evidence="1">Cell membrane</location>
        <topology evidence="1">Peripheral membrane protein</topology>
        <orientation evidence="1">Cytoplasmic side</orientation>
    </subcellularLocation>
</comment>
<dbReference type="EMBL" id="JAGVRK010000001">
    <property type="protein sequence ID" value="MBS2968985.1"/>
    <property type="molecule type" value="Genomic_DNA"/>
</dbReference>
<keyword evidence="7" id="KW-1005">Bacterial flagellum biogenesis</keyword>
<keyword evidence="13" id="KW-1185">Reference proteome</keyword>
<name>A0ABS5LE17_9BACI</name>
<keyword evidence="4" id="KW-0813">Transport</keyword>
<keyword evidence="11" id="KW-0175">Coiled coil</keyword>
<evidence type="ECO:0000256" key="10">
    <source>
        <dbReference type="ARBA" id="ARBA00023225"/>
    </source>
</evidence>